<dbReference type="Gene3D" id="3.40.50.300">
    <property type="entry name" value="P-loop containing nucleotide triphosphate hydrolases"/>
    <property type="match status" value="1"/>
</dbReference>
<evidence type="ECO:0000313" key="3">
    <source>
        <dbReference type="EMBL" id="PJF36094.1"/>
    </source>
</evidence>
<dbReference type="PANTHER" id="PTHR30486">
    <property type="entry name" value="TWITCHING MOTILITY PROTEIN PILT"/>
    <property type="match status" value="1"/>
</dbReference>
<comment type="similarity">
    <text evidence="1">Belongs to the GSP E family.</text>
</comment>
<dbReference type="GO" id="GO:0016887">
    <property type="term" value="F:ATP hydrolysis activity"/>
    <property type="evidence" value="ECO:0007669"/>
    <property type="project" value="InterPro"/>
</dbReference>
<dbReference type="Proteomes" id="UP000229681">
    <property type="component" value="Unassembled WGS sequence"/>
</dbReference>
<dbReference type="SUPFAM" id="SSF52540">
    <property type="entry name" value="P-loop containing nucleoside triphosphate hydrolases"/>
    <property type="match status" value="2"/>
</dbReference>
<dbReference type="Gene3D" id="3.30.450.380">
    <property type="match status" value="1"/>
</dbReference>
<evidence type="ECO:0000259" key="2">
    <source>
        <dbReference type="Pfam" id="PF00437"/>
    </source>
</evidence>
<accession>A0A2M8PEW2</accession>
<evidence type="ECO:0000313" key="4">
    <source>
        <dbReference type="Proteomes" id="UP000229681"/>
    </source>
</evidence>
<dbReference type="InterPro" id="IPR001482">
    <property type="entry name" value="T2SS/T4SS_dom"/>
</dbReference>
<comment type="caution">
    <text evidence="3">The sequence shown here is derived from an EMBL/GenBank/DDBJ whole genome shotgun (WGS) entry which is preliminary data.</text>
</comment>
<reference evidence="3 4" key="1">
    <citation type="submission" date="2017-11" db="EMBL/GenBank/DDBJ databases">
        <title>Evolution of Phototrophy in the Chloroflexi Phylum Driven by Horizontal Gene Transfer.</title>
        <authorList>
            <person name="Ward L.M."/>
            <person name="Hemp J."/>
            <person name="Shih P.M."/>
            <person name="Mcglynn S.E."/>
            <person name="Fischer W."/>
        </authorList>
    </citation>
    <scope>NUCLEOTIDE SEQUENCE [LARGE SCALE GENOMIC DNA]</scope>
    <source>
        <strain evidence="3">JP3_13</strain>
    </source>
</reference>
<dbReference type="InterPro" id="IPR050921">
    <property type="entry name" value="T4SS_GSP_E_ATPase"/>
</dbReference>
<dbReference type="InterPro" id="IPR027417">
    <property type="entry name" value="P-loop_NTPase"/>
</dbReference>
<dbReference type="PANTHER" id="PTHR30486:SF6">
    <property type="entry name" value="TYPE IV PILUS RETRACTATION ATPASE PILT"/>
    <property type="match status" value="1"/>
</dbReference>
<gene>
    <name evidence="3" type="ORF">CUN49_07165</name>
</gene>
<sequence>MSCYNLDDHDGQPELLSARGVSLAGVLERVTDQFVAETETRPDILTETDSAEWRRILVEIVEYVLTVEGIRLSREDRLRVLEVAYNDLFLLGALHPLLRDPEVSEIEIAAPDRIYARRGAQKALSQVRFRDDSQLERVLRRALIATGERLYSGEPLIEVGTRLAERPARLIITMPPISPTVQASIRLHPSQPRHLSDLIASGFLSAEQAAALERAIAERRGMMLAGDVESGKTTLLQALVPLVAAQDGAHAAAQRANELILPAQIANAQGATFAARLSEARQLVAESGGWLIADEIRFDESEAMWEALTSDLGARAPRLLWAFRAATDPLRLRTAFSMAVRRAVPNIDQAVIHSGLLDRLPVVILLARRDGKPGLLRIANWRAEGDSLVLA</sequence>
<feature type="domain" description="Bacterial type II secretion system protein E" evidence="2">
    <location>
        <begin position="95"/>
        <end position="248"/>
    </location>
</feature>
<protein>
    <recommendedName>
        <fullName evidence="2">Bacterial type II secretion system protein E domain-containing protein</fullName>
    </recommendedName>
</protein>
<proteinExistence type="inferred from homology"/>
<evidence type="ECO:0000256" key="1">
    <source>
        <dbReference type="ARBA" id="ARBA00006611"/>
    </source>
</evidence>
<name>A0A2M8PEW2_9CHLR</name>
<dbReference type="AlphaFoldDB" id="A0A2M8PEW2"/>
<dbReference type="EMBL" id="PGTM01000080">
    <property type="protein sequence ID" value="PJF36094.1"/>
    <property type="molecule type" value="Genomic_DNA"/>
</dbReference>
<dbReference type="Pfam" id="PF00437">
    <property type="entry name" value="T2SSE"/>
    <property type="match status" value="1"/>
</dbReference>
<organism evidence="3 4">
    <name type="scientific">Candidatus Thermofonsia Clade 1 bacterium</name>
    <dbReference type="NCBI Taxonomy" id="2364210"/>
    <lineage>
        <taxon>Bacteria</taxon>
        <taxon>Bacillati</taxon>
        <taxon>Chloroflexota</taxon>
        <taxon>Candidatus Thermofontia</taxon>
        <taxon>Candidatus Thermofonsia Clade 1</taxon>
    </lineage>
</organism>